<dbReference type="EMBL" id="CADCTX010000840">
    <property type="protein sequence ID" value="CAA9354203.1"/>
    <property type="molecule type" value="Genomic_DNA"/>
</dbReference>
<evidence type="ECO:0000313" key="1">
    <source>
        <dbReference type="EMBL" id="CAA9354203.1"/>
    </source>
</evidence>
<organism evidence="1">
    <name type="scientific">uncultured Gemmatimonadaceae bacterium</name>
    <dbReference type="NCBI Taxonomy" id="246130"/>
    <lineage>
        <taxon>Bacteria</taxon>
        <taxon>Pseudomonadati</taxon>
        <taxon>Gemmatimonadota</taxon>
        <taxon>Gemmatimonadia</taxon>
        <taxon>Gemmatimonadales</taxon>
        <taxon>Gemmatimonadaceae</taxon>
        <taxon>environmental samples</taxon>
    </lineage>
</organism>
<accession>A0A6J4MCE4</accession>
<dbReference type="AlphaFoldDB" id="A0A6J4MCE4"/>
<dbReference type="PANTHER" id="PTHR30348:SF13">
    <property type="entry name" value="UPF0759 PROTEIN YUNF"/>
    <property type="match status" value="1"/>
</dbReference>
<sequence length="295" mass="32782">MAEQTAATIRIGPAGWSYDDWAGPVYPDPKPRGFDPLGYLAGYVDTVEINSTFYRPASASAARSWLGRVEHNARFRFTAKLWQRFTHEQAAGAWTAAEVREARVALDALAAGGRLGAVLLQFPWRFKRTPESREWLGDLTSAFGDLPLVVEVRHDSWLVPDFYDSLAERGVGFVNIDQPLFKRSVKPSATTTSRVGYVRVHGRNARDWFRQDAGVNERYDYLYSPDELAPWVERTREIAGEAPETYVVTNNHYRGQAMVNAVMARAMLTGAPAPAPPQLLAAYPDALAPFAYAAG</sequence>
<protein>
    <recommendedName>
        <fullName evidence="2">DUF72 domain-containing protein</fullName>
    </recommendedName>
</protein>
<evidence type="ECO:0008006" key="2">
    <source>
        <dbReference type="Google" id="ProtNLM"/>
    </source>
</evidence>
<proteinExistence type="predicted"/>
<name>A0A6J4MCE4_9BACT</name>
<dbReference type="InterPro" id="IPR002763">
    <property type="entry name" value="DUF72"/>
</dbReference>
<dbReference type="SUPFAM" id="SSF117396">
    <property type="entry name" value="TM1631-like"/>
    <property type="match status" value="1"/>
</dbReference>
<dbReference type="Gene3D" id="3.20.20.410">
    <property type="entry name" value="Protein of unknown function UPF0759"/>
    <property type="match status" value="1"/>
</dbReference>
<gene>
    <name evidence="1" type="ORF">AVDCRST_MAG40-3058</name>
</gene>
<dbReference type="PANTHER" id="PTHR30348">
    <property type="entry name" value="UNCHARACTERIZED PROTEIN YECE"/>
    <property type="match status" value="1"/>
</dbReference>
<reference evidence="1" key="1">
    <citation type="submission" date="2020-02" db="EMBL/GenBank/DDBJ databases">
        <authorList>
            <person name="Meier V. D."/>
        </authorList>
    </citation>
    <scope>NUCLEOTIDE SEQUENCE</scope>
    <source>
        <strain evidence="1">AVDCRST_MAG40</strain>
    </source>
</reference>
<dbReference type="InterPro" id="IPR036520">
    <property type="entry name" value="UPF0759_sf"/>
</dbReference>
<dbReference type="Pfam" id="PF01904">
    <property type="entry name" value="DUF72"/>
    <property type="match status" value="1"/>
</dbReference>